<feature type="transmembrane region" description="Helical" evidence="12">
    <location>
        <begin position="554"/>
        <end position="579"/>
    </location>
</feature>
<evidence type="ECO:0000256" key="5">
    <source>
        <dbReference type="ARBA" id="ARBA00022737"/>
    </source>
</evidence>
<dbReference type="InterPro" id="IPR000644">
    <property type="entry name" value="CBS_dom"/>
</dbReference>
<keyword evidence="4 12" id="KW-0812">Transmembrane</keyword>
<feature type="compositionally biased region" description="Gly residues" evidence="13">
    <location>
        <begin position="691"/>
        <end position="703"/>
    </location>
</feature>
<dbReference type="InterPro" id="IPR001807">
    <property type="entry name" value="ClC"/>
</dbReference>
<keyword evidence="7 12" id="KW-0406">Ion transport</keyword>
<comment type="similarity">
    <text evidence="2 12">Belongs to the chloride channel (TC 2.A.49) family.</text>
</comment>
<feature type="domain" description="CBS" evidence="14">
    <location>
        <begin position="843"/>
        <end position="903"/>
    </location>
</feature>
<dbReference type="InterPro" id="IPR051280">
    <property type="entry name" value="Cl-channel/antiporter"/>
</dbReference>
<feature type="transmembrane region" description="Helical" evidence="12">
    <location>
        <begin position="410"/>
        <end position="428"/>
    </location>
</feature>
<evidence type="ECO:0000313" key="16">
    <source>
        <dbReference type="Proteomes" id="UP001205105"/>
    </source>
</evidence>
<evidence type="ECO:0000313" key="15">
    <source>
        <dbReference type="EMBL" id="KAI7842601.1"/>
    </source>
</evidence>
<evidence type="ECO:0000256" key="3">
    <source>
        <dbReference type="ARBA" id="ARBA00022448"/>
    </source>
</evidence>
<evidence type="ECO:0000259" key="14">
    <source>
        <dbReference type="PROSITE" id="PS51371"/>
    </source>
</evidence>
<feature type="transmembrane region" description="Helical" evidence="12">
    <location>
        <begin position="278"/>
        <end position="301"/>
    </location>
</feature>
<keyword evidence="16" id="KW-1185">Reference proteome</keyword>
<dbReference type="GO" id="GO:0016020">
    <property type="term" value="C:membrane"/>
    <property type="evidence" value="ECO:0007669"/>
    <property type="project" value="UniProtKB-SubCell"/>
</dbReference>
<keyword evidence="6 12" id="KW-1133">Transmembrane helix</keyword>
<dbReference type="Gene3D" id="1.10.3080.10">
    <property type="entry name" value="Clc chloride channel"/>
    <property type="match status" value="1"/>
</dbReference>
<comment type="subcellular location">
    <subcellularLocation>
        <location evidence="1 12">Membrane</location>
        <topology evidence="1 12">Multi-pass membrane protein</topology>
    </subcellularLocation>
</comment>
<feature type="transmembrane region" description="Helical" evidence="12">
    <location>
        <begin position="586"/>
        <end position="603"/>
    </location>
</feature>
<dbReference type="PANTHER" id="PTHR11689">
    <property type="entry name" value="CHLORIDE CHANNEL PROTEIN CLC FAMILY MEMBER"/>
    <property type="match status" value="1"/>
</dbReference>
<feature type="transmembrane region" description="Helical" evidence="12">
    <location>
        <begin position="493"/>
        <end position="513"/>
    </location>
</feature>
<dbReference type="Proteomes" id="UP001205105">
    <property type="component" value="Unassembled WGS sequence"/>
</dbReference>
<keyword evidence="8 11" id="KW-0129">CBS domain</keyword>
<dbReference type="InterPro" id="IPR046342">
    <property type="entry name" value="CBS_dom_sf"/>
</dbReference>
<dbReference type="PANTHER" id="PTHR11689:SF161">
    <property type="entry name" value="CHLORIDE CHANNEL PROTEIN"/>
    <property type="match status" value="1"/>
</dbReference>
<keyword evidence="5" id="KW-0677">Repeat</keyword>
<feature type="transmembrane region" description="Helical" evidence="12">
    <location>
        <begin position="365"/>
        <end position="389"/>
    </location>
</feature>
<comment type="caution">
    <text evidence="15">The sequence shown here is derived from an EMBL/GenBank/DDBJ whole genome shotgun (WGS) entry which is preliminary data.</text>
</comment>
<feature type="compositionally biased region" description="Low complexity" evidence="13">
    <location>
        <begin position="911"/>
        <end position="922"/>
    </location>
</feature>
<accession>A0AAD5H3J1</accession>
<feature type="region of interest" description="Disordered" evidence="13">
    <location>
        <begin position="900"/>
        <end position="922"/>
    </location>
</feature>
<evidence type="ECO:0000256" key="13">
    <source>
        <dbReference type="SAM" id="MobiDB-lite"/>
    </source>
</evidence>
<gene>
    <name evidence="15" type="ORF">COHA_003705</name>
</gene>
<sequence length="1281" mass="133300">MAGLKDPLLGDRTPATLPTLRGRPAGSQALSQELVGHGAALHGGVESLDYDAVVNTISLRHQQEQAADERRHVYGYSGSTLTKLIATVASGVAIGLTAAALQLAVDVASRRRNALLDRLLDVVPPAGPSSGSLGSLAGHLLSNGLLHFFGALAALSVGIVLLLTLVVALWAPKAAGGGVALVMAFLNGKRPGVYVTKACGTALARLAGLALGIEGPMIHLGACVASMLCHAEHAVYRWANLHRPGRHGPLERAASAAGMLPNPAAEEYLFKNSDHRELVSAGAAAGLAAAFGAPIGGVLFALEEATSVWSRKLAWRCFLACFCAVFTAAQLHPRMRSGMLSFAGAYSLTNLQARGAGRGTAGNGWLLQLPFLILASAGGGLLGSGFNLLKRKALLWRQRRPGLLWRLVEGGAVALATAATITLLPAAVGTCLKLPEAWEPEDVVRHGCPAGFYNDLATGLQGSAVWVIRSLLSLGSEAEPLAGQVCALAQPCYYTLSSLAALVASYMGLFFLASTLIVPGGLFMPCILIGSAFGALLSLLLLQVLPSALDLQPGVYAVVGATAMLGATFRSSISLVVIVVEGTRGIELLFGVILAVIVSNWVAHHVHPDGLYEAELESKDGSLFYLRQEAPHALRFKTAEDICASPVVGFAPLERVSTVLQVLQDTTHSGFPVLVSSKVGYSSQRASMDGGRPGGQRGGFDGGDGMRDSLDGGGRTGGRLQGFVLRSQLLVMLRHGAFCDENGRYACALARQNTAAFEEALAYEMQAAAQSSAYGYRAVDVGQGRLGPAISLGPAGAGFPTLDDASLRRSIPEAAVLDAAADAAAARVADGGGAAYINLLPFMNLAVTTVRPRTPADRVHHLFLALSLRHLCVVDWQSRCRGIITRKDLDHAAGVGPWRAAPLAPSPHRSPPASAGGASPAGSTWSYEGIVRSLAAPPRRMLEAITQRFSPQLQSGLASSIGSGSFRRGEGGLLGSSPQLGAGVHHSASAPSGLAAPALAAAWAWSLATLSTLLWGTFWALRLGVYAVLVWTAWENIIEERGTHHANKVRVAHRPPALWSIWDAESEADSEESVEEPAAVAAPQTTAAARAAPATSPAKLASAAACTAPVTVQPVPTPAGQQTSMADQVLPDELAAVAADQDEKEALAGATLASGTAAATAATSEAAAEAAPGRHHKHGKTHKKPWLNRKIEAMIKPYTSKYAGAGYMIYKGFSRMGQRMERSSAVLGKQLNSAIRRSGAEAVAEAEGLMKKWIKFFGVLAFLTIALMPLPSVHVTLVAGG</sequence>
<dbReference type="SUPFAM" id="SSF81340">
    <property type="entry name" value="Clc chloride channel"/>
    <property type="match status" value="1"/>
</dbReference>
<feature type="transmembrane region" description="Helical" evidence="12">
    <location>
        <begin position="313"/>
        <end position="332"/>
    </location>
</feature>
<dbReference type="InterPro" id="IPR014743">
    <property type="entry name" value="Cl-channel_core"/>
</dbReference>
<feature type="region of interest" description="Disordered" evidence="13">
    <location>
        <begin position="684"/>
        <end position="707"/>
    </location>
</feature>
<evidence type="ECO:0000256" key="11">
    <source>
        <dbReference type="PROSITE-ProRule" id="PRU00703"/>
    </source>
</evidence>
<feature type="transmembrane region" description="Helical" evidence="12">
    <location>
        <begin position="145"/>
        <end position="171"/>
    </location>
</feature>
<dbReference type="GO" id="GO:0005254">
    <property type="term" value="F:chloride channel activity"/>
    <property type="evidence" value="ECO:0007669"/>
    <property type="project" value="UniProtKB-UniRule"/>
</dbReference>
<evidence type="ECO:0000256" key="9">
    <source>
        <dbReference type="ARBA" id="ARBA00023136"/>
    </source>
</evidence>
<dbReference type="Gene3D" id="3.10.580.10">
    <property type="entry name" value="CBS-domain"/>
    <property type="match status" value="1"/>
</dbReference>
<evidence type="ECO:0000256" key="10">
    <source>
        <dbReference type="ARBA" id="ARBA00023214"/>
    </source>
</evidence>
<evidence type="ECO:0000256" key="7">
    <source>
        <dbReference type="ARBA" id="ARBA00023065"/>
    </source>
</evidence>
<feature type="compositionally biased region" description="Basic residues" evidence="13">
    <location>
        <begin position="1173"/>
        <end position="1183"/>
    </location>
</feature>
<keyword evidence="9 12" id="KW-0472">Membrane</keyword>
<evidence type="ECO:0000256" key="6">
    <source>
        <dbReference type="ARBA" id="ARBA00022989"/>
    </source>
</evidence>
<evidence type="ECO:0000256" key="1">
    <source>
        <dbReference type="ARBA" id="ARBA00004141"/>
    </source>
</evidence>
<dbReference type="PRINTS" id="PR00762">
    <property type="entry name" value="CLCHANNEL"/>
</dbReference>
<feature type="transmembrane region" description="Helical" evidence="12">
    <location>
        <begin position="520"/>
        <end position="542"/>
    </location>
</feature>
<feature type="transmembrane region" description="Helical" evidence="12">
    <location>
        <begin position="1256"/>
        <end position="1279"/>
    </location>
</feature>
<evidence type="ECO:0000256" key="8">
    <source>
        <dbReference type="ARBA" id="ARBA00023122"/>
    </source>
</evidence>
<evidence type="ECO:0000256" key="2">
    <source>
        <dbReference type="ARBA" id="ARBA00009476"/>
    </source>
</evidence>
<dbReference type="EMBL" id="JADXDR010000050">
    <property type="protein sequence ID" value="KAI7842601.1"/>
    <property type="molecule type" value="Genomic_DNA"/>
</dbReference>
<feature type="region of interest" description="Disordered" evidence="13">
    <location>
        <begin position="1"/>
        <end position="24"/>
    </location>
</feature>
<dbReference type="SUPFAM" id="SSF54631">
    <property type="entry name" value="CBS-domain pair"/>
    <property type="match status" value="1"/>
</dbReference>
<name>A0AAD5H3J1_9CHLO</name>
<dbReference type="Pfam" id="PF00571">
    <property type="entry name" value="CBS"/>
    <property type="match status" value="1"/>
</dbReference>
<evidence type="ECO:0000256" key="4">
    <source>
        <dbReference type="ARBA" id="ARBA00022692"/>
    </source>
</evidence>
<proteinExistence type="inferred from homology"/>
<organism evidence="15 16">
    <name type="scientific">Chlorella ohadii</name>
    <dbReference type="NCBI Taxonomy" id="2649997"/>
    <lineage>
        <taxon>Eukaryota</taxon>
        <taxon>Viridiplantae</taxon>
        <taxon>Chlorophyta</taxon>
        <taxon>core chlorophytes</taxon>
        <taxon>Trebouxiophyceae</taxon>
        <taxon>Chlorellales</taxon>
        <taxon>Chlorellaceae</taxon>
        <taxon>Chlorella clade</taxon>
        <taxon>Chlorella</taxon>
    </lineage>
</organism>
<keyword evidence="10 12" id="KW-0868">Chloride</keyword>
<keyword evidence="3 12" id="KW-0813">Transport</keyword>
<dbReference type="Pfam" id="PF00654">
    <property type="entry name" value="Voltage_CLC"/>
    <property type="match status" value="1"/>
</dbReference>
<evidence type="ECO:0000256" key="12">
    <source>
        <dbReference type="RuleBase" id="RU361221"/>
    </source>
</evidence>
<dbReference type="SMART" id="SM00116">
    <property type="entry name" value="CBS"/>
    <property type="match status" value="2"/>
</dbReference>
<dbReference type="PROSITE" id="PS51371">
    <property type="entry name" value="CBS"/>
    <property type="match status" value="1"/>
</dbReference>
<protein>
    <recommendedName>
        <fullName evidence="12">Chloride channel protein</fullName>
    </recommendedName>
</protein>
<reference evidence="15" key="1">
    <citation type="submission" date="2020-11" db="EMBL/GenBank/DDBJ databases">
        <title>Chlorella ohadii genome sequencing and assembly.</title>
        <authorList>
            <person name="Murik O."/>
            <person name="Treves H."/>
            <person name="Kedem I."/>
            <person name="Shotland Y."/>
            <person name="Kaplan A."/>
        </authorList>
    </citation>
    <scope>NUCLEOTIDE SEQUENCE</scope>
    <source>
        <strain evidence="15">1</strain>
    </source>
</reference>
<feature type="region of interest" description="Disordered" evidence="13">
    <location>
        <begin position="1163"/>
        <end position="1183"/>
    </location>
</feature>